<dbReference type="Gene3D" id="3.40.710.10">
    <property type="entry name" value="DD-peptidase/beta-lactamase superfamily"/>
    <property type="match status" value="1"/>
</dbReference>
<evidence type="ECO:0000256" key="15">
    <source>
        <dbReference type="ARBA" id="ARBA00034000"/>
    </source>
</evidence>
<dbReference type="InterPro" id="IPR050396">
    <property type="entry name" value="Glycosyltr_51/Transpeptidase"/>
</dbReference>
<gene>
    <name evidence="19" type="ORF">COU46_02785</name>
</gene>
<evidence type="ECO:0000256" key="9">
    <source>
        <dbReference type="ARBA" id="ARBA00022801"/>
    </source>
</evidence>
<evidence type="ECO:0000256" key="11">
    <source>
        <dbReference type="ARBA" id="ARBA00022984"/>
    </source>
</evidence>
<dbReference type="GO" id="GO:0030288">
    <property type="term" value="C:outer membrane-bounded periplasmic space"/>
    <property type="evidence" value="ECO:0007669"/>
    <property type="project" value="TreeGrafter"/>
</dbReference>
<dbReference type="GO" id="GO:0009252">
    <property type="term" value="P:peptidoglycan biosynthetic process"/>
    <property type="evidence" value="ECO:0007669"/>
    <property type="project" value="UniProtKB-KW"/>
</dbReference>
<comment type="catalytic activity">
    <reaction evidence="16">
        <text>[GlcNAc-(1-&gt;4)-Mur2Ac(oyl-L-Ala-gamma-D-Glu-L-Lys-D-Ala-D-Ala)](n)-di-trans,octa-cis-undecaprenyl diphosphate + beta-D-GlcNAc-(1-&gt;4)-Mur2Ac(oyl-L-Ala-gamma-D-Glu-L-Lys-D-Ala-D-Ala)-di-trans,octa-cis-undecaprenyl diphosphate = [GlcNAc-(1-&gt;4)-Mur2Ac(oyl-L-Ala-gamma-D-Glu-L-Lys-D-Ala-D-Ala)](n+1)-di-trans,octa-cis-undecaprenyl diphosphate + di-trans,octa-cis-undecaprenyl diphosphate + H(+)</text>
        <dbReference type="Rhea" id="RHEA:23708"/>
        <dbReference type="Rhea" id="RHEA-COMP:9602"/>
        <dbReference type="Rhea" id="RHEA-COMP:9603"/>
        <dbReference type="ChEBI" id="CHEBI:15378"/>
        <dbReference type="ChEBI" id="CHEBI:58405"/>
        <dbReference type="ChEBI" id="CHEBI:60033"/>
        <dbReference type="ChEBI" id="CHEBI:78435"/>
        <dbReference type="EC" id="2.4.99.28"/>
    </reaction>
</comment>
<dbReference type="GO" id="GO:0008658">
    <property type="term" value="F:penicillin binding"/>
    <property type="evidence" value="ECO:0007669"/>
    <property type="project" value="InterPro"/>
</dbReference>
<sequence length="852" mass="95572">MRRKKIIKNKRLKIVSAVLAGSFFFGSGVFLVWALTMDIPDLSHFGERKIVQSTKIYDSTGGVLLYDVHGSIKRTVIAFDEIPRDLKNATVAIEDSNFYNHSGVSFEAIGRALIVNIISGDKKQGGSTITQQLVKNVLLTKEKTYTRKLKEAVLSYRVERVYSKEEVLNFYLNEIPYGALSYGVEEASMTYFGKPARDLTLAESAYLASIPKATIYYSPYGSHVDELHARKDLVLRRMNELGFISKEEAEEAMAEEVKFISHADESFKAPHFVMYVLEELFQRYGEDAVESEGFKVTTSLNWELQQKAEELTKKYVDEEQDQFNVYNAGMVGIDPKTGGILVMVGSRDWNLEPLPKGCTVGVNCKFEPQVNVTSYMKGRQPGSSIKPIIYASAFKKGYTPETVVFDLATEFNTTCSPIVSANTGPDCYHPGNYDNIFRGPITFREALAQSVNIPAVKVLYLAGLNQSLETARSIGITTLNDPARYGLTLVLGGGEVKLLELTGAYSVFANNGVRNTPTSILKIEDSDGVVLEEYKPESRKVLDENIARSITSILSDNEARAPAFGERSYLYFPDRQVAVKTGTTNDYRDAWVIGYMPNFALGVWFGNNDNSEMEKKVAGFIAAPLWNAYMQEVFKILPIENFDQPTPLAVSKPVLKGEWRGSRIYYIDSYSGKLATENTPEEFRKEKVLTEPHSILYWLDKNDPNGEIPSNPANDPQFNLWETPVRAWAARQLIKDQTMDDIPKEYDNVHLPEYKPQLSFSVPPPDRLTADGSLNFTINATGKYPIKQIDIFFNGQFLGTLREAPYRFTADASSLEDVKDTSRLLVKAYDTIGNFATLEKEINFCINGSCNY</sequence>
<comment type="subcellular location">
    <subcellularLocation>
        <location evidence="1">Cell membrane</location>
    </subcellularLocation>
</comment>
<dbReference type="InterPro" id="IPR036950">
    <property type="entry name" value="PBP_transglycosylase"/>
</dbReference>
<comment type="similarity">
    <text evidence="2">In the C-terminal section; belongs to the transpeptidase family.</text>
</comment>
<dbReference type="Pfam" id="PF00905">
    <property type="entry name" value="Transpeptidase"/>
    <property type="match status" value="1"/>
</dbReference>
<keyword evidence="9" id="KW-0378">Hydrolase</keyword>
<dbReference type="InterPro" id="IPR001460">
    <property type="entry name" value="PCN-bd_Tpept"/>
</dbReference>
<keyword evidence="4" id="KW-1003">Cell membrane</keyword>
<keyword evidence="7" id="KW-0328">Glycosyltransferase</keyword>
<dbReference type="GO" id="GO:0008955">
    <property type="term" value="F:peptidoglycan glycosyltransferase activity"/>
    <property type="evidence" value="ECO:0007669"/>
    <property type="project" value="UniProtKB-EC"/>
</dbReference>
<comment type="similarity">
    <text evidence="3">In the N-terminal section; belongs to the glycosyltransferase 51 family.</text>
</comment>
<keyword evidence="8" id="KW-0808">Transferase</keyword>
<evidence type="ECO:0000256" key="5">
    <source>
        <dbReference type="ARBA" id="ARBA00022645"/>
    </source>
</evidence>
<dbReference type="Gene3D" id="2.60.40.10">
    <property type="entry name" value="Immunoglobulins"/>
    <property type="match status" value="1"/>
</dbReference>
<evidence type="ECO:0000313" key="19">
    <source>
        <dbReference type="EMBL" id="PIR70170.1"/>
    </source>
</evidence>
<accession>A0A2H0TF49</accession>
<evidence type="ECO:0000256" key="16">
    <source>
        <dbReference type="ARBA" id="ARBA00049902"/>
    </source>
</evidence>
<evidence type="ECO:0000313" key="20">
    <source>
        <dbReference type="Proteomes" id="UP000229383"/>
    </source>
</evidence>
<keyword evidence="10" id="KW-0133">Cell shape</keyword>
<dbReference type="Gene3D" id="1.10.3810.10">
    <property type="entry name" value="Biosynthetic peptidoglycan transglycosylase-like"/>
    <property type="match status" value="1"/>
</dbReference>
<dbReference type="InterPro" id="IPR023346">
    <property type="entry name" value="Lysozyme-like_dom_sf"/>
</dbReference>
<evidence type="ECO:0000259" key="17">
    <source>
        <dbReference type="Pfam" id="PF00905"/>
    </source>
</evidence>
<dbReference type="GO" id="GO:0005886">
    <property type="term" value="C:plasma membrane"/>
    <property type="evidence" value="ECO:0007669"/>
    <property type="project" value="UniProtKB-SubCell"/>
</dbReference>
<evidence type="ECO:0000256" key="2">
    <source>
        <dbReference type="ARBA" id="ARBA00007090"/>
    </source>
</evidence>
<protein>
    <submittedName>
        <fullName evidence="19">Uncharacterized protein</fullName>
    </submittedName>
</protein>
<evidence type="ECO:0000256" key="14">
    <source>
        <dbReference type="ARBA" id="ARBA00023316"/>
    </source>
</evidence>
<dbReference type="GO" id="GO:0009002">
    <property type="term" value="F:serine-type D-Ala-D-Ala carboxypeptidase activity"/>
    <property type="evidence" value="ECO:0007669"/>
    <property type="project" value="UniProtKB-EC"/>
</dbReference>
<feature type="domain" description="Penicillin-binding protein transpeptidase" evidence="17">
    <location>
        <begin position="330"/>
        <end position="624"/>
    </location>
</feature>
<feature type="domain" description="Glycosyl transferase family 51" evidence="18">
    <location>
        <begin position="71"/>
        <end position="238"/>
    </location>
</feature>
<keyword evidence="12" id="KW-0472">Membrane</keyword>
<dbReference type="PANTHER" id="PTHR32282">
    <property type="entry name" value="BINDING PROTEIN TRANSPEPTIDASE, PUTATIVE-RELATED"/>
    <property type="match status" value="1"/>
</dbReference>
<dbReference type="AlphaFoldDB" id="A0A2H0TF49"/>
<evidence type="ECO:0000256" key="6">
    <source>
        <dbReference type="ARBA" id="ARBA00022670"/>
    </source>
</evidence>
<evidence type="ECO:0000256" key="7">
    <source>
        <dbReference type="ARBA" id="ARBA00022676"/>
    </source>
</evidence>
<reference evidence="20" key="1">
    <citation type="submission" date="2017-09" db="EMBL/GenBank/DDBJ databases">
        <title>Depth-based differentiation of microbial function through sediment-hosted aquifers and enrichment of novel symbionts in the deep terrestrial subsurface.</title>
        <authorList>
            <person name="Probst A.J."/>
            <person name="Ladd B."/>
            <person name="Jarett J.K."/>
            <person name="Geller-Mcgrath D.E."/>
            <person name="Sieber C.M.K."/>
            <person name="Emerson J.B."/>
            <person name="Anantharaman K."/>
            <person name="Thomas B.C."/>
            <person name="Malmstrom R."/>
            <person name="Stieglmeier M."/>
            <person name="Klingl A."/>
            <person name="Woyke T."/>
            <person name="Ryan C.M."/>
            <person name="Banfield J.F."/>
        </authorList>
    </citation>
    <scope>NUCLEOTIDE SEQUENCE [LARGE SCALE GENOMIC DNA]</scope>
</reference>
<keyword evidence="5" id="KW-0121">Carboxypeptidase</keyword>
<dbReference type="Proteomes" id="UP000229383">
    <property type="component" value="Unassembled WGS sequence"/>
</dbReference>
<dbReference type="SUPFAM" id="SSF53955">
    <property type="entry name" value="Lysozyme-like"/>
    <property type="match status" value="1"/>
</dbReference>
<evidence type="ECO:0000256" key="8">
    <source>
        <dbReference type="ARBA" id="ARBA00022679"/>
    </source>
</evidence>
<comment type="caution">
    <text evidence="19">The sequence shown here is derived from an EMBL/GenBank/DDBJ whole genome shotgun (WGS) entry which is preliminary data.</text>
</comment>
<dbReference type="FunFam" id="1.10.3810.10:FF:000001">
    <property type="entry name" value="Penicillin-binding protein 1A"/>
    <property type="match status" value="1"/>
</dbReference>
<dbReference type="GO" id="GO:0008360">
    <property type="term" value="P:regulation of cell shape"/>
    <property type="evidence" value="ECO:0007669"/>
    <property type="project" value="UniProtKB-KW"/>
</dbReference>
<evidence type="ECO:0000256" key="10">
    <source>
        <dbReference type="ARBA" id="ARBA00022960"/>
    </source>
</evidence>
<keyword evidence="13" id="KW-0511">Multifunctional enzyme</keyword>
<evidence type="ECO:0000259" key="18">
    <source>
        <dbReference type="Pfam" id="PF00912"/>
    </source>
</evidence>
<dbReference type="GO" id="GO:0071555">
    <property type="term" value="P:cell wall organization"/>
    <property type="evidence" value="ECO:0007669"/>
    <property type="project" value="UniProtKB-KW"/>
</dbReference>
<dbReference type="EMBL" id="PFCN01000033">
    <property type="protein sequence ID" value="PIR70170.1"/>
    <property type="molecule type" value="Genomic_DNA"/>
</dbReference>
<dbReference type="GO" id="GO:0006508">
    <property type="term" value="P:proteolysis"/>
    <property type="evidence" value="ECO:0007669"/>
    <property type="project" value="UniProtKB-KW"/>
</dbReference>
<proteinExistence type="inferred from homology"/>
<evidence type="ECO:0000256" key="1">
    <source>
        <dbReference type="ARBA" id="ARBA00004236"/>
    </source>
</evidence>
<dbReference type="InterPro" id="IPR012338">
    <property type="entry name" value="Beta-lactam/transpept-like"/>
</dbReference>
<dbReference type="InterPro" id="IPR001264">
    <property type="entry name" value="Glyco_trans_51"/>
</dbReference>
<keyword evidence="11" id="KW-0573">Peptidoglycan synthesis</keyword>
<keyword evidence="14" id="KW-0961">Cell wall biogenesis/degradation</keyword>
<organism evidence="19 20">
    <name type="scientific">Candidatus Niyogibacteria bacterium CG10_big_fil_rev_8_21_14_0_10_42_19</name>
    <dbReference type="NCBI Taxonomy" id="1974725"/>
    <lineage>
        <taxon>Bacteria</taxon>
        <taxon>Candidatus Niyogiibacteriota</taxon>
    </lineage>
</organism>
<dbReference type="InterPro" id="IPR013783">
    <property type="entry name" value="Ig-like_fold"/>
</dbReference>
<dbReference type="Pfam" id="PF00912">
    <property type="entry name" value="Transgly"/>
    <property type="match status" value="1"/>
</dbReference>
<dbReference type="SUPFAM" id="SSF56601">
    <property type="entry name" value="beta-lactamase/transpeptidase-like"/>
    <property type="match status" value="1"/>
</dbReference>
<evidence type="ECO:0000256" key="12">
    <source>
        <dbReference type="ARBA" id="ARBA00023136"/>
    </source>
</evidence>
<comment type="catalytic activity">
    <reaction evidence="15">
        <text>Preferential cleavage: (Ac)2-L-Lys-D-Ala-|-D-Ala. Also transpeptidation of peptidyl-alanyl moieties that are N-acyl substituents of D-alanine.</text>
        <dbReference type="EC" id="3.4.16.4"/>
    </reaction>
</comment>
<evidence type="ECO:0000256" key="13">
    <source>
        <dbReference type="ARBA" id="ARBA00023268"/>
    </source>
</evidence>
<name>A0A2H0TF49_9BACT</name>
<keyword evidence="6" id="KW-0645">Protease</keyword>
<dbReference type="PANTHER" id="PTHR32282:SF11">
    <property type="entry name" value="PENICILLIN-BINDING PROTEIN 1B"/>
    <property type="match status" value="1"/>
</dbReference>
<evidence type="ECO:0000256" key="3">
    <source>
        <dbReference type="ARBA" id="ARBA00007739"/>
    </source>
</evidence>
<evidence type="ECO:0000256" key="4">
    <source>
        <dbReference type="ARBA" id="ARBA00022475"/>
    </source>
</evidence>